<evidence type="ECO:0000256" key="15">
    <source>
        <dbReference type="ARBA" id="ARBA00066769"/>
    </source>
</evidence>
<dbReference type="AlphaFoldDB" id="A0AAW2HFL8"/>
<feature type="domain" description="Uracil-DNA glycosylase-like" evidence="20">
    <location>
        <begin position="546"/>
        <end position="707"/>
    </location>
</feature>
<evidence type="ECO:0000259" key="20">
    <source>
        <dbReference type="SMART" id="SM00986"/>
    </source>
</evidence>
<dbReference type="FunFam" id="3.40.470.10:FF:000002">
    <property type="entry name" value="G/T mismatch-specific thymine DNA glycosylase"/>
    <property type="match status" value="1"/>
</dbReference>
<comment type="caution">
    <text evidence="21">The sequence shown here is derived from an EMBL/GenBank/DDBJ whole genome shotgun (WGS) entry which is preliminary data.</text>
</comment>
<evidence type="ECO:0000256" key="13">
    <source>
        <dbReference type="ARBA" id="ARBA00061261"/>
    </source>
</evidence>
<dbReference type="Gene3D" id="1.20.5.340">
    <property type="match status" value="2"/>
</dbReference>
<evidence type="ECO:0000256" key="18">
    <source>
        <dbReference type="SAM" id="Coils"/>
    </source>
</evidence>
<dbReference type="Pfam" id="PF03167">
    <property type="entry name" value="UDG"/>
    <property type="match status" value="1"/>
</dbReference>
<dbReference type="InterPro" id="IPR015637">
    <property type="entry name" value="MUG/TDG"/>
</dbReference>
<name>A0AAW2HFL8_9NEOP</name>
<keyword evidence="2" id="KW-1017">Isopeptide bond</keyword>
<feature type="compositionally biased region" description="Low complexity" evidence="19">
    <location>
        <begin position="937"/>
        <end position="950"/>
    </location>
</feature>
<dbReference type="GO" id="GO:0040029">
    <property type="term" value="P:epigenetic regulation of gene expression"/>
    <property type="evidence" value="ECO:0007669"/>
    <property type="project" value="UniProtKB-ARBA"/>
</dbReference>
<keyword evidence="11" id="KW-0539">Nucleus</keyword>
<keyword evidence="8" id="KW-0010">Activator</keyword>
<dbReference type="SUPFAM" id="SSF57997">
    <property type="entry name" value="Tropomyosin"/>
    <property type="match status" value="2"/>
</dbReference>
<feature type="region of interest" description="Disordered" evidence="19">
    <location>
        <begin position="428"/>
        <end position="452"/>
    </location>
</feature>
<gene>
    <name evidence="21" type="ORF">PYX00_010301</name>
</gene>
<dbReference type="SMART" id="SM00987">
    <property type="entry name" value="UreE_C"/>
    <property type="match status" value="1"/>
</dbReference>
<dbReference type="CDD" id="cd10028">
    <property type="entry name" value="UDG-F2_TDG_MUG"/>
    <property type="match status" value="1"/>
</dbReference>
<dbReference type="GO" id="GO:0141016">
    <property type="term" value="F:G/T mismatch-specific thymine-DNA glycosylase activity"/>
    <property type="evidence" value="ECO:0007669"/>
    <property type="project" value="UniProtKB-EC"/>
</dbReference>
<feature type="compositionally biased region" description="Polar residues" evidence="19">
    <location>
        <begin position="850"/>
        <end position="863"/>
    </location>
</feature>
<keyword evidence="7" id="KW-0805">Transcription regulation</keyword>
<dbReference type="PANTHER" id="PTHR12159:SF9">
    <property type="entry name" value="G_T MISMATCH-SPECIFIC THYMINE DNA GLYCOSYLASE"/>
    <property type="match status" value="1"/>
</dbReference>
<feature type="compositionally biased region" description="Basic residues" evidence="19">
    <location>
        <begin position="492"/>
        <end position="501"/>
    </location>
</feature>
<feature type="region of interest" description="Disordered" evidence="19">
    <location>
        <begin position="80"/>
        <end position="131"/>
    </location>
</feature>
<dbReference type="EMBL" id="JARGDH010000005">
    <property type="protein sequence ID" value="KAL0268308.1"/>
    <property type="molecule type" value="Genomic_DNA"/>
</dbReference>
<sequence length="1248" mass="138697">MKQDAANDDGYETSLDHLELRPPHPQGDQGKMNQSMMEQHLQTPSSQIQAMQQQQQHVHHGHQHAGSVGVDHRLHVRHQQESQRLNSMEQHLDNRLSPSEALESRIQAQQQQHEGQLGQHRLSERQGEHLADRMSGLQEGRMTGGNDAHLNAMENRLADHDSQVNSVENPMNSISNRIQSHENHISNHDSRILNHENQINSVGNQIVGHENHMNVIETRLRGHESHMSGNENQIVNHENHINGSDNRMSSHENGLAGHENHMSNIDGRLAQDVRIPVLENRIGAHENHMTGMENRISHENHMSNLEKRLASHENNINGIENRMNGHENHMNGLETRMGNLDSRMVAHDNHLMGNRENHLNNIVSHENHINGLDGRMPPVREAPPFGHHDGRVPHAHINSLDARENMMNHMGPHMGHMGPHPHMQGLHHPHHPHPHHMHHPHHGHHGHPHPHMKCDSMEDPYSFVDDEPSPLAMAQHPNMQPRPSPLVLQPIPKKRGRKKKIKPEDGMDTAELIKKENGSLKPVKERKKHDRFNGMPEEEVVKRTLPDHLTTNLDIVIIGINPGLFAAYKGHHYAGPGNHFWKCLYLSGLTPEPMTADDDYKLLSVGIGFTNMVARATKGSADLTRKEIKEGSQILLEKLQKFKPKIAVFNGKLIYEVFSGNKDFHFGRQPDFVDGTNTYMWVMPSSSARCAQLPRAADKVPFYAALKKFRDYLNGLIADLDETEVVFNDQKLKTFYESDVKVEHKDEQGNYYPYSRVPGNELTDLSNAVVKKEPFDPNRPEKKKRGRPKKIRVEGVDPPPPKERVKKEKAPTEGDVPKKKRGRPKKIKTEDGSIMAPQNVPMMNGGLNVSEHTSSSNPASTCFSPPIQSPSGFCQGFSPVYANQTQGPVPPQYNPRPPSPPYHPSPHHPSPMPTQYSQSPPPASQSQSQPFTHSDLSSEISAAISSEHLGSPPPTSPSLGPPDFEPPTSMPEDGTASMSVKEEPEQECRFSSPAPSESTYQYRGFAESEMEHKATAPQFQRQPSPEFAPKRTNQDVASKSLSGLESLVDQIPSIAEGGSGSSSAAGSGEGFESQPSGQYEDYLGYPGYGGAPAAPAPHPAYPHYTSSTNYSTAGYLPPSQSSFSVSSLANSSSHGHESQMPSSFSVSSLASNYTPGSYPNLMGAPHLVVPQPGLFPTGMNMPPNYQYPGQYPATPASFPYSPHALHVPSPNYPPYGPYSNSSYPQPYLANHVLDRIKQERMDIGFGGF</sequence>
<feature type="compositionally biased region" description="Basic and acidic residues" evidence="19">
    <location>
        <begin position="770"/>
        <end position="780"/>
    </location>
</feature>
<dbReference type="PANTHER" id="PTHR12159">
    <property type="entry name" value="G/T AND G/U MISMATCH-SPECIFIC DNA GLYCOSYLASE"/>
    <property type="match status" value="1"/>
</dbReference>
<comment type="similarity">
    <text evidence="13">Belongs to the uracil-DNA glycosylase (UDG) superfamily. TDG/mug family.</text>
</comment>
<feature type="region of interest" description="Disordered" evidence="19">
    <location>
        <begin position="475"/>
        <end position="503"/>
    </location>
</feature>
<keyword evidence="9" id="KW-0804">Transcription</keyword>
<dbReference type="GO" id="GO:0032183">
    <property type="term" value="F:SUMO binding"/>
    <property type="evidence" value="ECO:0007669"/>
    <property type="project" value="UniProtKB-ARBA"/>
</dbReference>
<evidence type="ECO:0000256" key="3">
    <source>
        <dbReference type="ARBA" id="ARBA00022763"/>
    </source>
</evidence>
<comment type="subcellular location">
    <subcellularLocation>
        <location evidence="1">Nucleus</location>
    </subcellularLocation>
</comment>
<proteinExistence type="inferred from homology"/>
<dbReference type="GO" id="GO:0004844">
    <property type="term" value="F:uracil DNA N-glycosylase activity"/>
    <property type="evidence" value="ECO:0007669"/>
    <property type="project" value="TreeGrafter"/>
</dbReference>
<feature type="compositionally biased region" description="Low complexity" evidence="19">
    <location>
        <begin position="913"/>
        <end position="930"/>
    </location>
</feature>
<dbReference type="SUPFAM" id="SSF52141">
    <property type="entry name" value="Uracil-DNA glycosylase-like"/>
    <property type="match status" value="1"/>
</dbReference>
<organism evidence="21">
    <name type="scientific">Menopon gallinae</name>
    <name type="common">poultry shaft louse</name>
    <dbReference type="NCBI Taxonomy" id="328185"/>
    <lineage>
        <taxon>Eukaryota</taxon>
        <taxon>Metazoa</taxon>
        <taxon>Ecdysozoa</taxon>
        <taxon>Arthropoda</taxon>
        <taxon>Hexapoda</taxon>
        <taxon>Insecta</taxon>
        <taxon>Pterygota</taxon>
        <taxon>Neoptera</taxon>
        <taxon>Paraneoptera</taxon>
        <taxon>Psocodea</taxon>
        <taxon>Troctomorpha</taxon>
        <taxon>Phthiraptera</taxon>
        <taxon>Amblycera</taxon>
        <taxon>Menoponidae</taxon>
        <taxon>Menopon</taxon>
    </lineage>
</organism>
<evidence type="ECO:0000256" key="4">
    <source>
        <dbReference type="ARBA" id="ARBA00022801"/>
    </source>
</evidence>
<evidence type="ECO:0000256" key="16">
    <source>
        <dbReference type="ARBA" id="ARBA00071248"/>
    </source>
</evidence>
<feature type="compositionally biased region" description="Basic and acidic residues" evidence="19">
    <location>
        <begin position="791"/>
        <end position="817"/>
    </location>
</feature>
<feature type="compositionally biased region" description="Low complexity" evidence="19">
    <location>
        <begin position="107"/>
        <end position="120"/>
    </location>
</feature>
<feature type="coiled-coil region" evidence="18">
    <location>
        <begin position="295"/>
        <end position="336"/>
    </location>
</feature>
<dbReference type="GO" id="GO:0003677">
    <property type="term" value="F:DNA binding"/>
    <property type="evidence" value="ECO:0007669"/>
    <property type="project" value="InterPro"/>
</dbReference>
<evidence type="ECO:0000256" key="11">
    <source>
        <dbReference type="ARBA" id="ARBA00023242"/>
    </source>
</evidence>
<feature type="compositionally biased region" description="Basic residues" evidence="19">
    <location>
        <begin position="781"/>
        <end position="790"/>
    </location>
</feature>
<feature type="compositionally biased region" description="Polar residues" evidence="19">
    <location>
        <begin position="1034"/>
        <end position="1043"/>
    </location>
</feature>
<feature type="compositionally biased region" description="Pro residues" evidence="19">
    <location>
        <begin position="888"/>
        <end position="912"/>
    </location>
</feature>
<evidence type="ECO:0000256" key="9">
    <source>
        <dbReference type="ARBA" id="ARBA00023163"/>
    </source>
</evidence>
<evidence type="ECO:0000256" key="1">
    <source>
        <dbReference type="ARBA" id="ARBA00004123"/>
    </source>
</evidence>
<feature type="region of interest" description="Disordered" evidence="19">
    <location>
        <begin position="1121"/>
        <end position="1143"/>
    </location>
</feature>
<feature type="region of interest" description="Disordered" evidence="19">
    <location>
        <begin position="1"/>
        <end position="38"/>
    </location>
</feature>
<keyword evidence="5" id="KW-0832">Ubl conjugation</keyword>
<evidence type="ECO:0000256" key="10">
    <source>
        <dbReference type="ARBA" id="ARBA00023204"/>
    </source>
</evidence>
<evidence type="ECO:0000256" key="6">
    <source>
        <dbReference type="ARBA" id="ARBA00022853"/>
    </source>
</evidence>
<evidence type="ECO:0000256" key="17">
    <source>
        <dbReference type="ARBA" id="ARBA00083221"/>
    </source>
</evidence>
<dbReference type="InterPro" id="IPR017956">
    <property type="entry name" value="AT_hook_DNA-bd_motif"/>
</dbReference>
<dbReference type="Gene3D" id="3.40.470.10">
    <property type="entry name" value="Uracil-DNA glycosylase-like domain"/>
    <property type="match status" value="1"/>
</dbReference>
<evidence type="ECO:0000256" key="5">
    <source>
        <dbReference type="ARBA" id="ARBA00022843"/>
    </source>
</evidence>
<dbReference type="EC" id="3.2.2.29" evidence="15"/>
<feature type="compositionally biased region" description="Low complexity" evidence="19">
    <location>
        <begin position="1121"/>
        <end position="1133"/>
    </location>
</feature>
<evidence type="ECO:0000256" key="2">
    <source>
        <dbReference type="ARBA" id="ARBA00022499"/>
    </source>
</evidence>
<feature type="compositionally biased region" description="Acidic residues" evidence="19">
    <location>
        <begin position="1"/>
        <end position="11"/>
    </location>
</feature>
<keyword evidence="6" id="KW-0156">Chromatin regulator</keyword>
<dbReference type="SMART" id="SM00986">
    <property type="entry name" value="UDG"/>
    <property type="match status" value="1"/>
</dbReference>
<keyword evidence="4" id="KW-0378">Hydrolase</keyword>
<feature type="compositionally biased region" description="Basic and acidic residues" evidence="19">
    <location>
        <begin position="121"/>
        <end position="131"/>
    </location>
</feature>
<evidence type="ECO:0000313" key="21">
    <source>
        <dbReference type="EMBL" id="KAL0268308.1"/>
    </source>
</evidence>
<feature type="compositionally biased region" description="Basic residues" evidence="19">
    <location>
        <begin position="428"/>
        <end position="451"/>
    </location>
</feature>
<dbReference type="GO" id="GO:0006285">
    <property type="term" value="P:base-excision repair, AP site formation"/>
    <property type="evidence" value="ECO:0007669"/>
    <property type="project" value="InterPro"/>
</dbReference>
<dbReference type="InterPro" id="IPR005122">
    <property type="entry name" value="Uracil-DNA_glycosylase-like"/>
</dbReference>
<comment type="subunit">
    <text evidence="14">Homodimer. Interacts with AICDA and GADD45A.</text>
</comment>
<dbReference type="SMART" id="SM00384">
    <property type="entry name" value="AT_hook"/>
    <property type="match status" value="3"/>
</dbReference>
<keyword evidence="10" id="KW-0234">DNA repair</keyword>
<keyword evidence="3" id="KW-0227">DNA damage</keyword>
<dbReference type="GO" id="GO:0005654">
    <property type="term" value="C:nucleoplasm"/>
    <property type="evidence" value="ECO:0007669"/>
    <property type="project" value="UniProtKB-ARBA"/>
</dbReference>
<evidence type="ECO:0000256" key="14">
    <source>
        <dbReference type="ARBA" id="ARBA00064519"/>
    </source>
</evidence>
<dbReference type="InterPro" id="IPR036895">
    <property type="entry name" value="Uracil-DNA_glycosylase-like_sf"/>
</dbReference>
<evidence type="ECO:0000256" key="7">
    <source>
        <dbReference type="ARBA" id="ARBA00023015"/>
    </source>
</evidence>
<feature type="compositionally biased region" description="Pro residues" evidence="19">
    <location>
        <begin position="951"/>
        <end position="969"/>
    </location>
</feature>
<feature type="compositionally biased region" description="Low complexity" evidence="19">
    <location>
        <begin position="1061"/>
        <end position="1073"/>
    </location>
</feature>
<comment type="catalytic activity">
    <reaction evidence="12">
        <text>Hydrolyzes mismatched double-stranded DNA and polynucleotides, releasing free thymine.</text>
        <dbReference type="EC" id="3.2.2.29"/>
    </reaction>
</comment>
<keyword evidence="18" id="KW-0175">Coiled coil</keyword>
<evidence type="ECO:0000256" key="19">
    <source>
        <dbReference type="SAM" id="MobiDB-lite"/>
    </source>
</evidence>
<feature type="region of interest" description="Disordered" evidence="19">
    <location>
        <begin position="769"/>
        <end position="1084"/>
    </location>
</feature>
<protein>
    <recommendedName>
        <fullName evidence="16">G/T mismatch-specific thymine DNA glycosylase</fullName>
        <ecNumber evidence="15">3.2.2.29</ecNumber>
    </recommendedName>
    <alternativeName>
        <fullName evidence="17">Thymine-DNA glycosylase</fullName>
    </alternativeName>
</protein>
<accession>A0AAW2HFL8</accession>
<evidence type="ECO:0000256" key="8">
    <source>
        <dbReference type="ARBA" id="ARBA00023159"/>
    </source>
</evidence>
<reference evidence="21" key="1">
    <citation type="journal article" date="2024" name="Gigascience">
        <title>Chromosome-level genome of the poultry shaft louse Menopon gallinae provides insight into the host-switching and adaptive evolution of parasitic lice.</title>
        <authorList>
            <person name="Xu Y."/>
            <person name="Ma L."/>
            <person name="Liu S."/>
            <person name="Liang Y."/>
            <person name="Liu Q."/>
            <person name="He Z."/>
            <person name="Tian L."/>
            <person name="Duan Y."/>
            <person name="Cai W."/>
            <person name="Li H."/>
            <person name="Song F."/>
        </authorList>
    </citation>
    <scope>NUCLEOTIDE SEQUENCE</scope>
    <source>
        <strain evidence="21">Cailab_2023a</strain>
    </source>
</reference>
<evidence type="ECO:0000256" key="12">
    <source>
        <dbReference type="ARBA" id="ARBA00052915"/>
    </source>
</evidence>